<proteinExistence type="inferred from homology"/>
<dbReference type="EMBL" id="JBHUPD010000001">
    <property type="protein sequence ID" value="MFD2871136.1"/>
    <property type="molecule type" value="Genomic_DNA"/>
</dbReference>
<dbReference type="RefSeq" id="WP_377181519.1">
    <property type="nucleotide sequence ID" value="NZ_JBHUPD010000001.1"/>
</dbReference>
<accession>A0ABW5Y7A9</accession>
<dbReference type="PANTHER" id="PTHR42866:SF2">
    <property type="entry name" value="3-DEOXY-MANNO-OCTULOSONATE CYTIDYLYLTRANSFERASE, MITOCHONDRIAL"/>
    <property type="match status" value="1"/>
</dbReference>
<keyword evidence="3 4" id="KW-0448">Lipopolysaccharide biosynthesis</keyword>
<dbReference type="Gene3D" id="3.90.550.10">
    <property type="entry name" value="Spore Coat Polysaccharide Biosynthesis Protein SpsA, Chain A"/>
    <property type="match status" value="1"/>
</dbReference>
<dbReference type="InterPro" id="IPR003329">
    <property type="entry name" value="Cytidylyl_trans"/>
</dbReference>
<dbReference type="NCBIfam" id="TIGR00466">
    <property type="entry name" value="kdsB"/>
    <property type="match status" value="1"/>
</dbReference>
<dbReference type="InterPro" id="IPR004528">
    <property type="entry name" value="KdsB"/>
</dbReference>
<dbReference type="NCBIfam" id="NF009905">
    <property type="entry name" value="PRK13368.1"/>
    <property type="match status" value="1"/>
</dbReference>
<keyword evidence="4" id="KW-0963">Cytoplasm</keyword>
<gene>
    <name evidence="4 5" type="primary">kdsB</name>
    <name evidence="5" type="ORF">ACFS5N_01575</name>
</gene>
<dbReference type="PANTHER" id="PTHR42866">
    <property type="entry name" value="3-DEOXY-MANNO-OCTULOSONATE CYTIDYLYLTRANSFERASE"/>
    <property type="match status" value="1"/>
</dbReference>
<evidence type="ECO:0000256" key="2">
    <source>
        <dbReference type="ARBA" id="ARBA00022695"/>
    </source>
</evidence>
<protein>
    <recommendedName>
        <fullName evidence="4">3-deoxy-manno-octulosonate cytidylyltransferase</fullName>
        <ecNumber evidence="4">2.7.7.38</ecNumber>
    </recommendedName>
    <alternativeName>
        <fullName evidence="4">CMP-2-keto-3-deoxyoctulosonic acid synthase</fullName>
        <shortName evidence="4">CKS</shortName>
        <shortName evidence="4">CMP-KDO synthase</shortName>
    </alternativeName>
</protein>
<dbReference type="SUPFAM" id="SSF53448">
    <property type="entry name" value="Nucleotide-diphospho-sugar transferases"/>
    <property type="match status" value="1"/>
</dbReference>
<evidence type="ECO:0000313" key="6">
    <source>
        <dbReference type="Proteomes" id="UP001597557"/>
    </source>
</evidence>
<dbReference type="Pfam" id="PF02348">
    <property type="entry name" value="CTP_transf_3"/>
    <property type="match status" value="1"/>
</dbReference>
<comment type="similarity">
    <text evidence="4">Belongs to the KdsB family.</text>
</comment>
<name>A0ABW5Y7A9_9SPHI</name>
<dbReference type="EC" id="2.7.7.38" evidence="4"/>
<evidence type="ECO:0000256" key="1">
    <source>
        <dbReference type="ARBA" id="ARBA00022679"/>
    </source>
</evidence>
<keyword evidence="2 4" id="KW-0548">Nucleotidyltransferase</keyword>
<evidence type="ECO:0000256" key="4">
    <source>
        <dbReference type="HAMAP-Rule" id="MF_00057"/>
    </source>
</evidence>
<dbReference type="CDD" id="cd02517">
    <property type="entry name" value="CMP-KDO-Synthetase"/>
    <property type="match status" value="1"/>
</dbReference>
<keyword evidence="6" id="KW-1185">Reference proteome</keyword>
<comment type="function">
    <text evidence="4">Activates KDO (a required 8-carbon sugar) for incorporation into bacterial lipopolysaccharide in Gram-negative bacteria.</text>
</comment>
<dbReference type="NCBIfam" id="NF003952">
    <property type="entry name" value="PRK05450.1-5"/>
    <property type="match status" value="1"/>
</dbReference>
<organism evidence="5 6">
    <name type="scientific">Mucilaginibacter ximonensis</name>
    <dbReference type="NCBI Taxonomy" id="538021"/>
    <lineage>
        <taxon>Bacteria</taxon>
        <taxon>Pseudomonadati</taxon>
        <taxon>Bacteroidota</taxon>
        <taxon>Sphingobacteriia</taxon>
        <taxon>Sphingobacteriales</taxon>
        <taxon>Sphingobacteriaceae</taxon>
        <taxon>Mucilaginibacter</taxon>
    </lineage>
</organism>
<dbReference type="HAMAP" id="MF_00057">
    <property type="entry name" value="KdsB"/>
    <property type="match status" value="1"/>
</dbReference>
<sequence>MHILGIIPARYASSRFPGKPLVDIGGKSMIRRVYEQAKKCNHLAEVIVATDDNRIYKHVVDFGGLAVMTSADHQSGTDRCAEVAAAHPQYNVVINIQGDEPYIDPEQISKLATCFDSPEVELATLVKRVKDVQELHNPNTPKVVVTKLNEAAYFSRSAIPHIRGEEGQNWLEFYPYFKHIGIYGYRADVLQQITKLPISSLEKAEALEQLRWIENGYRIKVAETDLETYAVDTPEDLLKLKF</sequence>
<dbReference type="NCBIfam" id="NF003950">
    <property type="entry name" value="PRK05450.1-3"/>
    <property type="match status" value="1"/>
</dbReference>
<evidence type="ECO:0000313" key="5">
    <source>
        <dbReference type="EMBL" id="MFD2871136.1"/>
    </source>
</evidence>
<evidence type="ECO:0000256" key="3">
    <source>
        <dbReference type="ARBA" id="ARBA00022985"/>
    </source>
</evidence>
<dbReference type="GO" id="GO:0008690">
    <property type="term" value="F:3-deoxy-manno-octulosonate cytidylyltransferase activity"/>
    <property type="evidence" value="ECO:0007669"/>
    <property type="project" value="UniProtKB-EC"/>
</dbReference>
<comment type="caution">
    <text evidence="5">The sequence shown here is derived from an EMBL/GenBank/DDBJ whole genome shotgun (WGS) entry which is preliminary data.</text>
</comment>
<keyword evidence="1 4" id="KW-0808">Transferase</keyword>
<comment type="catalytic activity">
    <reaction evidence="4">
        <text>3-deoxy-alpha-D-manno-oct-2-ulosonate + CTP = CMP-3-deoxy-beta-D-manno-octulosonate + diphosphate</text>
        <dbReference type="Rhea" id="RHEA:23448"/>
        <dbReference type="ChEBI" id="CHEBI:33019"/>
        <dbReference type="ChEBI" id="CHEBI:37563"/>
        <dbReference type="ChEBI" id="CHEBI:85986"/>
        <dbReference type="ChEBI" id="CHEBI:85987"/>
        <dbReference type="EC" id="2.7.7.38"/>
    </reaction>
</comment>
<dbReference type="Proteomes" id="UP001597557">
    <property type="component" value="Unassembled WGS sequence"/>
</dbReference>
<reference evidence="6" key="1">
    <citation type="journal article" date="2019" name="Int. J. Syst. Evol. Microbiol.">
        <title>The Global Catalogue of Microorganisms (GCM) 10K type strain sequencing project: providing services to taxonomists for standard genome sequencing and annotation.</title>
        <authorList>
            <consortium name="The Broad Institute Genomics Platform"/>
            <consortium name="The Broad Institute Genome Sequencing Center for Infectious Disease"/>
            <person name="Wu L."/>
            <person name="Ma J."/>
        </authorList>
    </citation>
    <scope>NUCLEOTIDE SEQUENCE [LARGE SCALE GENOMIC DNA]</scope>
    <source>
        <strain evidence="6">KCTC 22437</strain>
    </source>
</reference>
<comment type="pathway">
    <text evidence="4">Nucleotide-sugar biosynthesis; CMP-3-deoxy-D-manno-octulosonate biosynthesis; CMP-3-deoxy-D-manno-octulosonate from 3-deoxy-D-manno-octulosonate and CTP: step 1/1.</text>
</comment>
<dbReference type="InterPro" id="IPR029044">
    <property type="entry name" value="Nucleotide-diphossugar_trans"/>
</dbReference>
<comment type="subcellular location">
    <subcellularLocation>
        <location evidence="4">Cytoplasm</location>
    </subcellularLocation>
</comment>